<sequence>MDSDEAERWAEEEDKRGREKLLEKGGVPAKPAKKKSGHRDRSPDDSDDDRPRKKSSHSSAGAGNRPLGSKSSVSSAGASGGNKGGRSLGSSKGKRCVSRSCCCLLCFTSVSAMLQVCLLERRWCNFLPALFSLLKHGRGGADQLSGSICCLS</sequence>
<name>A0A7S0MZU3_9CRYP</name>
<feature type="region of interest" description="Disordered" evidence="1">
    <location>
        <begin position="1"/>
        <end position="94"/>
    </location>
</feature>
<proteinExistence type="predicted"/>
<feature type="compositionally biased region" description="Basic and acidic residues" evidence="1">
    <location>
        <begin position="1"/>
        <end position="23"/>
    </location>
</feature>
<evidence type="ECO:0000256" key="1">
    <source>
        <dbReference type="SAM" id="MobiDB-lite"/>
    </source>
</evidence>
<evidence type="ECO:0000313" key="2">
    <source>
        <dbReference type="EMBL" id="CAD8656112.1"/>
    </source>
</evidence>
<gene>
    <name evidence="2" type="ORF">CCUR1050_LOCUS29549</name>
</gene>
<reference evidence="2" key="1">
    <citation type="submission" date="2021-01" db="EMBL/GenBank/DDBJ databases">
        <authorList>
            <person name="Corre E."/>
            <person name="Pelletier E."/>
            <person name="Niang G."/>
            <person name="Scheremetjew M."/>
            <person name="Finn R."/>
            <person name="Kale V."/>
            <person name="Holt S."/>
            <person name="Cochrane G."/>
            <person name="Meng A."/>
            <person name="Brown T."/>
            <person name="Cohen L."/>
        </authorList>
    </citation>
    <scope>NUCLEOTIDE SEQUENCE</scope>
    <source>
        <strain evidence="2">CCAP979/52</strain>
    </source>
</reference>
<feature type="compositionally biased region" description="Gly residues" evidence="1">
    <location>
        <begin position="78"/>
        <end position="87"/>
    </location>
</feature>
<organism evidence="2">
    <name type="scientific">Cryptomonas curvata</name>
    <dbReference type="NCBI Taxonomy" id="233186"/>
    <lineage>
        <taxon>Eukaryota</taxon>
        <taxon>Cryptophyceae</taxon>
        <taxon>Cryptomonadales</taxon>
        <taxon>Cryptomonadaceae</taxon>
        <taxon>Cryptomonas</taxon>
    </lineage>
</organism>
<accession>A0A7S0MZU3</accession>
<dbReference type="EMBL" id="HBEZ01053847">
    <property type="protein sequence ID" value="CAD8656112.1"/>
    <property type="molecule type" value="Transcribed_RNA"/>
</dbReference>
<feature type="compositionally biased region" description="Low complexity" evidence="1">
    <location>
        <begin position="68"/>
        <end position="77"/>
    </location>
</feature>
<dbReference type="AlphaFoldDB" id="A0A7S0MZU3"/>
<protein>
    <submittedName>
        <fullName evidence="2">Uncharacterized protein</fullName>
    </submittedName>
</protein>